<dbReference type="EMBL" id="WHWC01000012">
    <property type="protein sequence ID" value="KAG8372680.1"/>
    <property type="molecule type" value="Genomic_DNA"/>
</dbReference>
<reference evidence="1" key="1">
    <citation type="submission" date="2019-10" db="EMBL/GenBank/DDBJ databases">
        <authorList>
            <person name="Zhang R."/>
            <person name="Pan Y."/>
            <person name="Wang J."/>
            <person name="Ma R."/>
            <person name="Yu S."/>
        </authorList>
    </citation>
    <scope>NUCLEOTIDE SEQUENCE</scope>
    <source>
        <strain evidence="1">LA-IB0</strain>
        <tissue evidence="1">Leaf</tissue>
    </source>
</reference>
<evidence type="ECO:0000313" key="2">
    <source>
        <dbReference type="Proteomes" id="UP000826271"/>
    </source>
</evidence>
<name>A0AAV6WUN2_9LAMI</name>
<organism evidence="1 2">
    <name type="scientific">Buddleja alternifolia</name>
    <dbReference type="NCBI Taxonomy" id="168488"/>
    <lineage>
        <taxon>Eukaryota</taxon>
        <taxon>Viridiplantae</taxon>
        <taxon>Streptophyta</taxon>
        <taxon>Embryophyta</taxon>
        <taxon>Tracheophyta</taxon>
        <taxon>Spermatophyta</taxon>
        <taxon>Magnoliopsida</taxon>
        <taxon>eudicotyledons</taxon>
        <taxon>Gunneridae</taxon>
        <taxon>Pentapetalae</taxon>
        <taxon>asterids</taxon>
        <taxon>lamiids</taxon>
        <taxon>Lamiales</taxon>
        <taxon>Scrophulariaceae</taxon>
        <taxon>Buddlejeae</taxon>
        <taxon>Buddleja</taxon>
    </lineage>
</organism>
<comment type="caution">
    <text evidence="1">The sequence shown here is derived from an EMBL/GenBank/DDBJ whole genome shotgun (WGS) entry which is preliminary data.</text>
</comment>
<gene>
    <name evidence="1" type="ORF">BUALT_Bualt12G0091800</name>
</gene>
<dbReference type="Proteomes" id="UP000826271">
    <property type="component" value="Unassembled WGS sequence"/>
</dbReference>
<keyword evidence="2" id="KW-1185">Reference proteome</keyword>
<protein>
    <submittedName>
        <fullName evidence="1">Uncharacterized protein</fullName>
    </submittedName>
</protein>
<evidence type="ECO:0000313" key="1">
    <source>
        <dbReference type="EMBL" id="KAG8372680.1"/>
    </source>
</evidence>
<sequence>MNILTTHLVEFCEKIIETTVTSKASVAECWIQNTITTVLEQNGGNRIVGMGCKFKHHPIGSISTPNDNSQKLLKEYALSLNRKVDVHYLVKRWFPVSYKGRPSLKALAYGVAGLSIRKTKIVIIRLIGNQGLWMRS</sequence>
<proteinExistence type="predicted"/>
<dbReference type="AlphaFoldDB" id="A0AAV6WUN2"/>
<accession>A0AAV6WUN2</accession>